<dbReference type="AlphaFoldDB" id="A0A165LY85"/>
<comment type="caution">
    <text evidence="1">The sequence shown here is derived from an EMBL/GenBank/DDBJ whole genome shotgun (WGS) entry which is preliminary data.</text>
</comment>
<evidence type="ECO:0000313" key="2">
    <source>
        <dbReference type="Proteomes" id="UP000076510"/>
    </source>
</evidence>
<name>A0A165LY85_9BACI</name>
<sequence length="140" mass="15555">MMGEKEEKVLCVSLRSAAILGESVEPLWLRLQGLNLASIPEGVVRPSLHFTMKVGKRGMVIRLWDNHSFIDGGPSYFFGSCRLSLYFTTGRGSMVPSALFLMRVHIRSKSAPGCHPYVKGSRPTKQNTAIMRIAVLLSYL</sequence>
<dbReference type="Proteomes" id="UP000076510">
    <property type="component" value="Unassembled WGS sequence"/>
</dbReference>
<gene>
    <name evidence="1" type="ORF">AV649_11085</name>
</gene>
<organism evidence="1 2">
    <name type="scientific">Rossellomorea marisflavi</name>
    <dbReference type="NCBI Taxonomy" id="189381"/>
    <lineage>
        <taxon>Bacteria</taxon>
        <taxon>Bacillati</taxon>
        <taxon>Bacillota</taxon>
        <taxon>Bacilli</taxon>
        <taxon>Bacillales</taxon>
        <taxon>Bacillaceae</taxon>
        <taxon>Rossellomorea</taxon>
    </lineage>
</organism>
<dbReference type="EMBL" id="LQQY01000002">
    <property type="protein sequence ID" value="KZE53304.1"/>
    <property type="molecule type" value="Genomic_DNA"/>
</dbReference>
<proteinExistence type="predicted"/>
<protein>
    <submittedName>
        <fullName evidence="1">Uncharacterized protein</fullName>
    </submittedName>
</protein>
<accession>A0A165LY85</accession>
<evidence type="ECO:0000313" key="1">
    <source>
        <dbReference type="EMBL" id="KZE53304.1"/>
    </source>
</evidence>
<reference evidence="2" key="1">
    <citation type="submission" date="2016-01" db="EMBL/GenBank/DDBJ databases">
        <title>Whole genome sequencing of Bhargavaea cecembensis T14.</title>
        <authorList>
            <person name="Hong K.W."/>
        </authorList>
    </citation>
    <scope>NUCLEOTIDE SEQUENCE [LARGE SCALE GENOMIC DNA]</scope>
    <source>
        <strain evidence="2">M19</strain>
    </source>
</reference>